<evidence type="ECO:0000313" key="1">
    <source>
        <dbReference type="EMBL" id="CSC71328.1"/>
    </source>
</evidence>
<organism evidence="1 2">
    <name type="scientific">Vibrio cholerae</name>
    <dbReference type="NCBI Taxonomy" id="666"/>
    <lineage>
        <taxon>Bacteria</taxon>
        <taxon>Pseudomonadati</taxon>
        <taxon>Pseudomonadota</taxon>
        <taxon>Gammaproteobacteria</taxon>
        <taxon>Vibrionales</taxon>
        <taxon>Vibrionaceae</taxon>
        <taxon>Vibrio</taxon>
    </lineage>
</organism>
<protein>
    <submittedName>
        <fullName evidence="1">Uncharacterized protein</fullName>
    </submittedName>
</protein>
<reference evidence="1 2" key="1">
    <citation type="submission" date="2015-07" db="EMBL/GenBank/DDBJ databases">
        <authorList>
            <consortium name="Pathogen Informatics"/>
        </authorList>
    </citation>
    <scope>NUCLEOTIDE SEQUENCE [LARGE SCALE GENOMIC DNA]</scope>
    <source>
        <strain evidence="1 2">A316</strain>
    </source>
</reference>
<name>A0A655YBR5_VIBCL</name>
<accession>A0A655YBR5</accession>
<dbReference type="AlphaFoldDB" id="A0A655YBR5"/>
<dbReference type="Proteomes" id="UP000041770">
    <property type="component" value="Unassembled WGS sequence"/>
</dbReference>
<evidence type="ECO:0000313" key="2">
    <source>
        <dbReference type="Proteomes" id="UP000041770"/>
    </source>
</evidence>
<sequence length="44" mass="4842">MAGVSQNTGAGGGTSFFYRKERHKHRLIVAIVLVWQVEQTLALA</sequence>
<gene>
    <name evidence="1" type="ORF">ERS013200_02084</name>
</gene>
<dbReference type="EMBL" id="CWQY01000012">
    <property type="protein sequence ID" value="CSC71328.1"/>
    <property type="molecule type" value="Genomic_DNA"/>
</dbReference>
<proteinExistence type="predicted"/>